<feature type="domain" description="Carrier" evidence="3">
    <location>
        <begin position="22"/>
        <end position="97"/>
    </location>
</feature>
<sequence length="102" mass="11060">MTADTRPLKARLAALPAAERERLLLDVVMECTAAVLGHDDLRDLEPDMEFAEAGVDSITAVEIRSRLSARLGAPVPRDRLNAAPTFAEAARVLQDLFPGHRG</sequence>
<dbReference type="PROSITE" id="PS50075">
    <property type="entry name" value="CARRIER"/>
    <property type="match status" value="1"/>
</dbReference>
<organism evidence="4 5">
    <name type="scientific">Nocardiopsis changdeensis</name>
    <dbReference type="NCBI Taxonomy" id="2831969"/>
    <lineage>
        <taxon>Bacteria</taxon>
        <taxon>Bacillati</taxon>
        <taxon>Actinomycetota</taxon>
        <taxon>Actinomycetes</taxon>
        <taxon>Streptosporangiales</taxon>
        <taxon>Nocardiopsidaceae</taxon>
        <taxon>Nocardiopsis</taxon>
    </lineage>
</organism>
<evidence type="ECO:0000313" key="4">
    <source>
        <dbReference type="EMBL" id="QUX20781.1"/>
    </source>
</evidence>
<keyword evidence="1" id="KW-0596">Phosphopantetheine</keyword>
<dbReference type="SMART" id="SM00823">
    <property type="entry name" value="PKS_PP"/>
    <property type="match status" value="1"/>
</dbReference>
<evidence type="ECO:0000256" key="1">
    <source>
        <dbReference type="ARBA" id="ARBA00022450"/>
    </source>
</evidence>
<gene>
    <name evidence="4" type="ORF">KGD84_20130</name>
</gene>
<dbReference type="InterPro" id="IPR020806">
    <property type="entry name" value="PKS_PP-bd"/>
</dbReference>
<dbReference type="InterPro" id="IPR009081">
    <property type="entry name" value="PP-bd_ACP"/>
</dbReference>
<dbReference type="RefSeq" id="WP_220561978.1">
    <property type="nucleotide sequence ID" value="NZ_CP074133.1"/>
</dbReference>
<reference evidence="4 5" key="1">
    <citation type="submission" date="2021-05" db="EMBL/GenBank/DDBJ databases">
        <title>Direct Submission.</title>
        <authorList>
            <person name="Li K."/>
            <person name="Gao J."/>
        </authorList>
    </citation>
    <scope>NUCLEOTIDE SEQUENCE [LARGE SCALE GENOMIC DNA]</scope>
    <source>
        <strain evidence="4 5">Mg02</strain>
    </source>
</reference>
<evidence type="ECO:0000313" key="5">
    <source>
        <dbReference type="Proteomes" id="UP000676079"/>
    </source>
</evidence>
<name>A0ABX8BIL0_9ACTN</name>
<protein>
    <submittedName>
        <fullName evidence="4">Acyl carrier protein</fullName>
    </submittedName>
</protein>
<keyword evidence="2" id="KW-0597">Phosphoprotein</keyword>
<dbReference type="SUPFAM" id="SSF47336">
    <property type="entry name" value="ACP-like"/>
    <property type="match status" value="1"/>
</dbReference>
<dbReference type="PROSITE" id="PS00012">
    <property type="entry name" value="PHOSPHOPANTETHEINE"/>
    <property type="match status" value="1"/>
</dbReference>
<dbReference type="InterPro" id="IPR006162">
    <property type="entry name" value="Ppantetheine_attach_site"/>
</dbReference>
<evidence type="ECO:0000256" key="2">
    <source>
        <dbReference type="ARBA" id="ARBA00022553"/>
    </source>
</evidence>
<dbReference type="InterPro" id="IPR036736">
    <property type="entry name" value="ACP-like_sf"/>
</dbReference>
<dbReference type="EMBL" id="CP074133">
    <property type="protein sequence ID" value="QUX20781.1"/>
    <property type="molecule type" value="Genomic_DNA"/>
</dbReference>
<keyword evidence="5" id="KW-1185">Reference proteome</keyword>
<dbReference type="Pfam" id="PF00550">
    <property type="entry name" value="PP-binding"/>
    <property type="match status" value="1"/>
</dbReference>
<evidence type="ECO:0000259" key="3">
    <source>
        <dbReference type="PROSITE" id="PS50075"/>
    </source>
</evidence>
<dbReference type="Gene3D" id="1.10.1200.10">
    <property type="entry name" value="ACP-like"/>
    <property type="match status" value="1"/>
</dbReference>
<accession>A0ABX8BIL0</accession>
<dbReference type="Proteomes" id="UP000676079">
    <property type="component" value="Chromosome"/>
</dbReference>
<proteinExistence type="predicted"/>